<feature type="compositionally biased region" description="Polar residues" evidence="1">
    <location>
        <begin position="141"/>
        <end position="162"/>
    </location>
</feature>
<name>A0A2C9LP77_BIOGL</name>
<dbReference type="EnsemblMetazoa" id="BGLB033259-RA">
    <property type="protein sequence ID" value="BGLB033259-PA"/>
    <property type="gene ID" value="BGLB033259"/>
</dbReference>
<dbReference type="Proteomes" id="UP000076420">
    <property type="component" value="Unassembled WGS sequence"/>
</dbReference>
<feature type="region of interest" description="Disordered" evidence="1">
    <location>
        <begin position="118"/>
        <end position="168"/>
    </location>
</feature>
<gene>
    <name evidence="2" type="primary">106077090</name>
</gene>
<feature type="region of interest" description="Disordered" evidence="1">
    <location>
        <begin position="192"/>
        <end position="220"/>
    </location>
</feature>
<feature type="compositionally biased region" description="Polar residues" evidence="1">
    <location>
        <begin position="22"/>
        <end position="41"/>
    </location>
</feature>
<dbReference type="VEuPathDB" id="VectorBase:BGLB033259"/>
<evidence type="ECO:0000256" key="1">
    <source>
        <dbReference type="SAM" id="MobiDB-lite"/>
    </source>
</evidence>
<protein>
    <submittedName>
        <fullName evidence="2">Uncharacterized protein</fullName>
    </submittedName>
</protein>
<feature type="compositionally biased region" description="Basic residues" evidence="1">
    <location>
        <begin position="42"/>
        <end position="52"/>
    </location>
</feature>
<proteinExistence type="predicted"/>
<dbReference type="AlphaFoldDB" id="A0A2C9LP77"/>
<sequence length="243" mass="27010">MFDNNNSSSECSPLYSQASYGNVAKNKSQKSTSHETSLQSSLKKKTKKKTCQGKRVAFTSDLSDKEIDPECHNNPTRNSEKVCPALKNSHKYPAKKSSLVSKPKRIVGCVRFQDENSSISQNRKSLQQTTRRCLDPGVSQDEGSCLTNSEGLQTSSRNSTPRKAQLAGRPICREISKSGQWSHYDAGVYSWASQDDDKDDTRAETSSLVEGVDTSEDLERTGYSSISDWWTSDPLSSQEFDKL</sequence>
<accession>A0A2C9LP77</accession>
<organism evidence="2 3">
    <name type="scientific">Biomphalaria glabrata</name>
    <name type="common">Bloodfluke planorb</name>
    <name type="synonym">Freshwater snail</name>
    <dbReference type="NCBI Taxonomy" id="6526"/>
    <lineage>
        <taxon>Eukaryota</taxon>
        <taxon>Metazoa</taxon>
        <taxon>Spiralia</taxon>
        <taxon>Lophotrochozoa</taxon>
        <taxon>Mollusca</taxon>
        <taxon>Gastropoda</taxon>
        <taxon>Heterobranchia</taxon>
        <taxon>Euthyneura</taxon>
        <taxon>Panpulmonata</taxon>
        <taxon>Hygrophila</taxon>
        <taxon>Lymnaeoidea</taxon>
        <taxon>Planorbidae</taxon>
        <taxon>Biomphalaria</taxon>
    </lineage>
</organism>
<evidence type="ECO:0000313" key="3">
    <source>
        <dbReference type="Proteomes" id="UP000076420"/>
    </source>
</evidence>
<feature type="region of interest" description="Disordered" evidence="1">
    <location>
        <begin position="22"/>
        <end position="82"/>
    </location>
</feature>
<evidence type="ECO:0000313" key="2">
    <source>
        <dbReference type="EnsemblMetazoa" id="BGLB033259-PA"/>
    </source>
</evidence>
<reference evidence="2" key="1">
    <citation type="submission" date="2020-05" db="UniProtKB">
        <authorList>
            <consortium name="EnsemblMetazoa"/>
        </authorList>
    </citation>
    <scope>IDENTIFICATION</scope>
    <source>
        <strain evidence="2">BB02</strain>
    </source>
</reference>
<feature type="compositionally biased region" description="Basic and acidic residues" evidence="1">
    <location>
        <begin position="62"/>
        <end position="71"/>
    </location>
</feature>
<dbReference type="KEGG" id="bgt:106077090"/>
<feature type="compositionally biased region" description="Polar residues" evidence="1">
    <location>
        <begin position="118"/>
        <end position="131"/>
    </location>
</feature>